<feature type="transmembrane region" description="Helical" evidence="1">
    <location>
        <begin position="6"/>
        <end position="23"/>
    </location>
</feature>
<dbReference type="PATRIC" id="fig|997874.3.peg.383"/>
<keyword evidence="3" id="KW-1185">Reference proteome</keyword>
<keyword evidence="1" id="KW-0472">Membrane</keyword>
<sequence>MKIKVIVSAFTLIVFSILIKYFRGQTVMPVYKRINDK</sequence>
<gene>
    <name evidence="2" type="ORF">HMPREF1062_00378</name>
</gene>
<name>I8WL76_9BACE</name>
<dbReference type="HOGENOM" id="CLU_3339966_0_0_10"/>
<dbReference type="Proteomes" id="UP000003741">
    <property type="component" value="Unassembled WGS sequence"/>
</dbReference>
<keyword evidence="1" id="KW-1133">Transmembrane helix</keyword>
<organism evidence="2 3">
    <name type="scientific">Bacteroides cellulosilyticus CL02T12C19</name>
    <dbReference type="NCBI Taxonomy" id="997874"/>
    <lineage>
        <taxon>Bacteria</taxon>
        <taxon>Pseudomonadati</taxon>
        <taxon>Bacteroidota</taxon>
        <taxon>Bacteroidia</taxon>
        <taxon>Bacteroidales</taxon>
        <taxon>Bacteroidaceae</taxon>
        <taxon>Bacteroides</taxon>
    </lineage>
</organism>
<reference evidence="2 3" key="1">
    <citation type="submission" date="2012-02" db="EMBL/GenBank/DDBJ databases">
        <title>The Genome Sequence of Bacteroides cellulosilyticus CL02T12C19.</title>
        <authorList>
            <consortium name="The Broad Institute Genome Sequencing Platform"/>
            <person name="Earl A."/>
            <person name="Ward D."/>
            <person name="Feldgarden M."/>
            <person name="Gevers D."/>
            <person name="Zitomersky N.L."/>
            <person name="Coyne M.J."/>
            <person name="Comstock L.E."/>
            <person name="Young S.K."/>
            <person name="Zeng Q."/>
            <person name="Gargeya S."/>
            <person name="Fitzgerald M."/>
            <person name="Haas B."/>
            <person name="Abouelleil A."/>
            <person name="Alvarado L."/>
            <person name="Arachchi H.M."/>
            <person name="Berlin A."/>
            <person name="Chapman S.B."/>
            <person name="Gearin G."/>
            <person name="Goldberg J."/>
            <person name="Griggs A."/>
            <person name="Gujja S."/>
            <person name="Hansen M."/>
            <person name="Heiman D."/>
            <person name="Howarth C."/>
            <person name="Larimer J."/>
            <person name="Lui A."/>
            <person name="MacDonald P.J.P."/>
            <person name="McCowen C."/>
            <person name="Montmayeur A."/>
            <person name="Murphy C."/>
            <person name="Neiman D."/>
            <person name="Pearson M."/>
            <person name="Priest M."/>
            <person name="Roberts A."/>
            <person name="Saif S."/>
            <person name="Shea T."/>
            <person name="Sisk P."/>
            <person name="Stolte C."/>
            <person name="Sykes S."/>
            <person name="Wortman J."/>
            <person name="Nusbaum C."/>
            <person name="Birren B."/>
        </authorList>
    </citation>
    <scope>NUCLEOTIDE SEQUENCE [LARGE SCALE GENOMIC DNA]</scope>
    <source>
        <strain evidence="2 3">CL02T12C19</strain>
    </source>
</reference>
<evidence type="ECO:0000313" key="2">
    <source>
        <dbReference type="EMBL" id="EIY39310.1"/>
    </source>
</evidence>
<evidence type="ECO:0000313" key="3">
    <source>
        <dbReference type="Proteomes" id="UP000003741"/>
    </source>
</evidence>
<keyword evidence="1" id="KW-0812">Transmembrane</keyword>
<dbReference type="EMBL" id="AGXG01000005">
    <property type="protein sequence ID" value="EIY39310.1"/>
    <property type="molecule type" value="Genomic_DNA"/>
</dbReference>
<proteinExistence type="predicted"/>
<comment type="caution">
    <text evidence="2">The sequence shown here is derived from an EMBL/GenBank/DDBJ whole genome shotgun (WGS) entry which is preliminary data.</text>
</comment>
<protein>
    <submittedName>
        <fullName evidence="2">Uncharacterized protein</fullName>
    </submittedName>
</protein>
<accession>I8WL76</accession>
<dbReference type="AlphaFoldDB" id="I8WL76"/>
<evidence type="ECO:0000256" key="1">
    <source>
        <dbReference type="SAM" id="Phobius"/>
    </source>
</evidence>